<dbReference type="OrthoDB" id="650130at2"/>
<sequence>MRSILLLLFAFFCSIGKGFCQAGEGQAFGEDIKEWLKPGEHKVELMGIKSTTNPREMELTSKIMKAAQKNAAWIRDSMEKVSDSAIIYEKFGLTRAEYYEYINMDDTQKKQELVKTGDEKLVIKRKKNTLTFKGTGRLKALDSLKFNVVLNEPIYNGKELEFSNRSGAEDDKNPFKSPWTGYHYTYEALDDIEADMEHYSATTITFDIGRLKSGKSVIMFMLMKVKDGKPVQSATAICLFE</sequence>
<proteinExistence type="predicted"/>
<dbReference type="EMBL" id="LWBP01000045">
    <property type="protein sequence ID" value="OQP66659.1"/>
    <property type="molecule type" value="Genomic_DNA"/>
</dbReference>
<reference evidence="3" key="1">
    <citation type="submission" date="2016-04" db="EMBL/GenBank/DDBJ databases">
        <authorList>
            <person name="Chen L."/>
            <person name="Zhuang W."/>
            <person name="Wang G."/>
        </authorList>
    </citation>
    <scope>NUCLEOTIDE SEQUENCE [LARGE SCALE GENOMIC DNA]</scope>
    <source>
        <strain evidence="3">208</strain>
    </source>
</reference>
<keyword evidence="3" id="KW-1185">Reference proteome</keyword>
<accession>A0A1V9G7M9</accession>
<comment type="caution">
    <text evidence="2">The sequence shown here is derived from an EMBL/GenBank/DDBJ whole genome shotgun (WGS) entry which is preliminary data.</text>
</comment>
<evidence type="ECO:0000313" key="2">
    <source>
        <dbReference type="EMBL" id="OQP66659.1"/>
    </source>
</evidence>
<evidence type="ECO:0000313" key="3">
    <source>
        <dbReference type="Proteomes" id="UP000192276"/>
    </source>
</evidence>
<dbReference type="RefSeq" id="WP_081162066.1">
    <property type="nucleotide sequence ID" value="NZ_LWBP01000045.1"/>
</dbReference>
<feature type="signal peptide" evidence="1">
    <location>
        <begin position="1"/>
        <end position="22"/>
    </location>
</feature>
<gene>
    <name evidence="2" type="ORF">A4R26_12840</name>
</gene>
<feature type="chain" id="PRO_5010715192" evidence="1">
    <location>
        <begin position="23"/>
        <end position="241"/>
    </location>
</feature>
<evidence type="ECO:0000256" key="1">
    <source>
        <dbReference type="SAM" id="SignalP"/>
    </source>
</evidence>
<dbReference type="AlphaFoldDB" id="A0A1V9G7M9"/>
<keyword evidence="1" id="KW-0732">Signal</keyword>
<protein>
    <submittedName>
        <fullName evidence="2">Uncharacterized protein</fullName>
    </submittedName>
</protein>
<organism evidence="2 3">
    <name type="scientific">Niastella populi</name>
    <dbReference type="NCBI Taxonomy" id="550983"/>
    <lineage>
        <taxon>Bacteria</taxon>
        <taxon>Pseudomonadati</taxon>
        <taxon>Bacteroidota</taxon>
        <taxon>Chitinophagia</taxon>
        <taxon>Chitinophagales</taxon>
        <taxon>Chitinophagaceae</taxon>
        <taxon>Niastella</taxon>
    </lineage>
</organism>
<name>A0A1V9G7M9_9BACT</name>
<dbReference type="Proteomes" id="UP000192276">
    <property type="component" value="Unassembled WGS sequence"/>
</dbReference>